<dbReference type="SUPFAM" id="SSF52047">
    <property type="entry name" value="RNI-like"/>
    <property type="match status" value="1"/>
</dbReference>
<dbReference type="InterPro" id="IPR045344">
    <property type="entry name" value="C-JID"/>
</dbReference>
<dbReference type="Pfam" id="PF20160">
    <property type="entry name" value="C-JID"/>
    <property type="match status" value="1"/>
</dbReference>
<dbReference type="Proteomes" id="UP000029120">
    <property type="component" value="Chromosome 2"/>
</dbReference>
<dbReference type="PROSITE" id="PS50104">
    <property type="entry name" value="TIR"/>
    <property type="match status" value="1"/>
</dbReference>
<dbReference type="InterPro" id="IPR044974">
    <property type="entry name" value="Disease_R_plants"/>
</dbReference>
<gene>
    <name evidence="4" type="ordered locus">AALP_Aa2g163800</name>
</gene>
<dbReference type="Gene3D" id="3.80.10.10">
    <property type="entry name" value="Ribonuclease Inhibitor"/>
    <property type="match status" value="3"/>
</dbReference>
<dbReference type="Gene3D" id="3.40.50.10140">
    <property type="entry name" value="Toll/interleukin-1 receptor homology (TIR) domain"/>
    <property type="match status" value="1"/>
</dbReference>
<evidence type="ECO:0000313" key="5">
    <source>
        <dbReference type="Proteomes" id="UP000029120"/>
    </source>
</evidence>
<dbReference type="SUPFAM" id="SSF52200">
    <property type="entry name" value="Toll/Interleukin receptor TIR domain"/>
    <property type="match status" value="1"/>
</dbReference>
<name>A0A087HHW1_ARAAL</name>
<dbReference type="GO" id="GO:0006952">
    <property type="term" value="P:defense response"/>
    <property type="evidence" value="ECO:0007669"/>
    <property type="project" value="InterPro"/>
</dbReference>
<evidence type="ECO:0000256" key="2">
    <source>
        <dbReference type="ARBA" id="ARBA00022737"/>
    </source>
</evidence>
<dbReference type="InterPro" id="IPR000157">
    <property type="entry name" value="TIR_dom"/>
</dbReference>
<reference evidence="5" key="1">
    <citation type="journal article" date="2015" name="Nat. Plants">
        <title>Genome expansion of Arabis alpina linked with retrotransposition and reduced symmetric DNA methylation.</title>
        <authorList>
            <person name="Willing E.M."/>
            <person name="Rawat V."/>
            <person name="Mandakova T."/>
            <person name="Maumus F."/>
            <person name="James G.V."/>
            <person name="Nordstroem K.J."/>
            <person name="Becker C."/>
            <person name="Warthmann N."/>
            <person name="Chica C."/>
            <person name="Szarzynska B."/>
            <person name="Zytnicki M."/>
            <person name="Albani M.C."/>
            <person name="Kiefer C."/>
            <person name="Bergonzi S."/>
            <person name="Castaings L."/>
            <person name="Mateos J.L."/>
            <person name="Berns M.C."/>
            <person name="Bujdoso N."/>
            <person name="Piofczyk T."/>
            <person name="de Lorenzo L."/>
            <person name="Barrero-Sicilia C."/>
            <person name="Mateos I."/>
            <person name="Piednoel M."/>
            <person name="Hagmann J."/>
            <person name="Chen-Min-Tao R."/>
            <person name="Iglesias-Fernandez R."/>
            <person name="Schuster S.C."/>
            <person name="Alonso-Blanco C."/>
            <person name="Roudier F."/>
            <person name="Carbonero P."/>
            <person name="Paz-Ares J."/>
            <person name="Davis S.J."/>
            <person name="Pecinka A."/>
            <person name="Quesneville H."/>
            <person name="Colot V."/>
            <person name="Lysak M.A."/>
            <person name="Weigel D."/>
            <person name="Coupland G."/>
            <person name="Schneeberger K."/>
        </authorList>
    </citation>
    <scope>NUCLEOTIDE SEQUENCE [LARGE SCALE GENOMIC DNA]</scope>
    <source>
        <strain evidence="5">cv. Pajares</strain>
    </source>
</reference>
<protein>
    <recommendedName>
        <fullName evidence="3">TIR domain-containing protein</fullName>
    </recommendedName>
</protein>
<evidence type="ECO:0000313" key="4">
    <source>
        <dbReference type="EMBL" id="KFK41713.1"/>
    </source>
</evidence>
<evidence type="ECO:0000256" key="1">
    <source>
        <dbReference type="ARBA" id="ARBA00022614"/>
    </source>
</evidence>
<dbReference type="OrthoDB" id="1094595at2759"/>
<organism evidence="4 5">
    <name type="scientific">Arabis alpina</name>
    <name type="common">Alpine rock-cress</name>
    <dbReference type="NCBI Taxonomy" id="50452"/>
    <lineage>
        <taxon>Eukaryota</taxon>
        <taxon>Viridiplantae</taxon>
        <taxon>Streptophyta</taxon>
        <taxon>Embryophyta</taxon>
        <taxon>Tracheophyta</taxon>
        <taxon>Spermatophyta</taxon>
        <taxon>Magnoliopsida</taxon>
        <taxon>eudicotyledons</taxon>
        <taxon>Gunneridae</taxon>
        <taxon>Pentapetalae</taxon>
        <taxon>rosids</taxon>
        <taxon>malvids</taxon>
        <taxon>Brassicales</taxon>
        <taxon>Brassicaceae</taxon>
        <taxon>Arabideae</taxon>
        <taxon>Arabis</taxon>
    </lineage>
</organism>
<sequence>MASSSSSSSIWKYDVFLSFRGEDTRKNIISHFHKELVSKGIVTFKDDKRLEIGDSISEEISRAIQESRFAVVILSKNYASSGWCLDELLMIMDLHLKKEIKVIPIFYGVDPSDVRHQTENTRPKVSHGNDPMECLALHMCEMPSILNLEGYPNNFVSYLKYLKVYKHLNQNESKLQISRDDTNLLSMRLRLLHWDAFPMTAFPHRFRPPSLVEVSLRYSNLTSFWKGNMGLFKLRKLDFSGSKNLEQLPDLSTAMNLEELITQGCKRLKRIPESISNLTSVTKLDVSYCDELNNYGITIRELTGRWRQIAFYFSGEEVEMKSIANLSIGGNIKIQMFWLDGNVDHLCFSTEQQAPDELTKSELQLPHNKPMFHGLELSRRTERAVKAMPELNVHEWMMQWGQQVPHNNQDFEFYTRTPQAVPELQGHEPIKNAEQKHRPKSEFHGFNLVDIIRFNYTSDGANFLCYSLSMFPCLKELNLINLNIEVIPDDVSGLQFLEKIDWSGNDFETLPETMNQLPKLKHVSLRNCCMLKALPRLVQLETIKLSGCMNLQSLLELSHTEQDLGRFQWPELWVDDCKNIQSISDQLGHFIKLSYVDLSSNDFETLPSVIGGLSSLGTLCLNKCKKLKWIEGVPLCLKYLYAHGCEILETVSIPLNHSIKHLDLSHCFCLHQDELFITRFLNEGQNEEGSPRFACFPGTKIPSYFGDPEMGKFIPIDEPDKWPCPELVGFDACIMIACKRPFHLQFSQCSYNWSWEVDQFFRLDLIPDFFIPQESSFHGTAEAKPVKSDHLIIFHASENLRKDAYRFWFKSELHFSEEFRSPPAEIKSCGIHSIWEDDPTVKVDWKLLASCFEYPYKWKAFKKA</sequence>
<dbReference type="Gramene" id="KFK41713">
    <property type="protein sequence ID" value="KFK41713"/>
    <property type="gene ID" value="AALP_AA2G163800"/>
</dbReference>
<dbReference type="GO" id="GO:0005737">
    <property type="term" value="C:cytoplasm"/>
    <property type="evidence" value="ECO:0007669"/>
    <property type="project" value="EnsemblPlants"/>
</dbReference>
<dbReference type="SMART" id="SM00255">
    <property type="entry name" value="TIR"/>
    <property type="match status" value="1"/>
</dbReference>
<dbReference type="OMA" id="IKLSGCM"/>
<dbReference type="EMBL" id="CM002870">
    <property type="protein sequence ID" value="KFK41713.1"/>
    <property type="molecule type" value="Genomic_DNA"/>
</dbReference>
<dbReference type="SUPFAM" id="SSF52058">
    <property type="entry name" value="L domain-like"/>
    <property type="match status" value="1"/>
</dbReference>
<dbReference type="InterPro" id="IPR035897">
    <property type="entry name" value="Toll_tir_struct_dom_sf"/>
</dbReference>
<feature type="domain" description="TIR" evidence="3">
    <location>
        <begin position="11"/>
        <end position="185"/>
    </location>
</feature>
<dbReference type="GO" id="GO:0007165">
    <property type="term" value="P:signal transduction"/>
    <property type="evidence" value="ECO:0007669"/>
    <property type="project" value="InterPro"/>
</dbReference>
<dbReference type="GO" id="GO:0034052">
    <property type="term" value="P:positive regulation of plant-type hypersensitive response"/>
    <property type="evidence" value="ECO:0007669"/>
    <property type="project" value="EnsemblPlants"/>
</dbReference>
<dbReference type="AlphaFoldDB" id="A0A087HHW1"/>
<dbReference type="Pfam" id="PF01582">
    <property type="entry name" value="TIR"/>
    <property type="match status" value="1"/>
</dbReference>
<keyword evidence="1" id="KW-0433">Leucine-rich repeat</keyword>
<dbReference type="PANTHER" id="PTHR11017:SF501">
    <property type="entry name" value="ADP-RIBOSYL CYCLASE_CYCLIC ADP-RIBOSE HYDROLASE-RELATED"/>
    <property type="match status" value="1"/>
</dbReference>
<keyword evidence="5" id="KW-1185">Reference proteome</keyword>
<dbReference type="PANTHER" id="PTHR11017">
    <property type="entry name" value="LEUCINE-RICH REPEAT-CONTAINING PROTEIN"/>
    <property type="match status" value="1"/>
</dbReference>
<keyword evidence="2" id="KW-0677">Repeat</keyword>
<proteinExistence type="predicted"/>
<evidence type="ECO:0000259" key="3">
    <source>
        <dbReference type="PROSITE" id="PS50104"/>
    </source>
</evidence>
<accession>A0A087HHW1</accession>
<dbReference type="GO" id="GO:0005634">
    <property type="term" value="C:nucleus"/>
    <property type="evidence" value="ECO:0007669"/>
    <property type="project" value="EnsemblPlants"/>
</dbReference>
<dbReference type="InterPro" id="IPR032675">
    <property type="entry name" value="LRR_dom_sf"/>
</dbReference>